<evidence type="ECO:0008006" key="4">
    <source>
        <dbReference type="Google" id="ProtNLM"/>
    </source>
</evidence>
<evidence type="ECO:0000256" key="1">
    <source>
        <dbReference type="SAM" id="MobiDB-lite"/>
    </source>
</evidence>
<dbReference type="eggNOG" id="ENOG5033U9R">
    <property type="taxonomic scope" value="Bacteria"/>
</dbReference>
<geneLocation type="plasmid" evidence="2 3">
    <name>pSCL4</name>
</geneLocation>
<dbReference type="EMBL" id="CM000914">
    <property type="protein sequence ID" value="EFG04529.2"/>
    <property type="molecule type" value="Genomic_DNA"/>
</dbReference>
<dbReference type="AlphaFoldDB" id="D5SKT6"/>
<organism evidence="2 3">
    <name type="scientific">Streptomyces clavuligerus</name>
    <dbReference type="NCBI Taxonomy" id="1901"/>
    <lineage>
        <taxon>Bacteria</taxon>
        <taxon>Bacillati</taxon>
        <taxon>Actinomycetota</taxon>
        <taxon>Actinomycetes</taxon>
        <taxon>Kitasatosporales</taxon>
        <taxon>Streptomycetaceae</taxon>
        <taxon>Streptomyces</taxon>
    </lineage>
</organism>
<protein>
    <recommendedName>
        <fullName evidence="4">LigA protein</fullName>
    </recommendedName>
</protein>
<feature type="region of interest" description="Disordered" evidence="1">
    <location>
        <begin position="336"/>
        <end position="416"/>
    </location>
</feature>
<feature type="compositionally biased region" description="Basic and acidic residues" evidence="1">
    <location>
        <begin position="405"/>
        <end position="416"/>
    </location>
</feature>
<dbReference type="InterPro" id="IPR045998">
    <property type="entry name" value="DUF5954"/>
</dbReference>
<feature type="compositionally biased region" description="Basic and acidic residues" evidence="1">
    <location>
        <begin position="1"/>
        <end position="14"/>
    </location>
</feature>
<feature type="region of interest" description="Disordered" evidence="1">
    <location>
        <begin position="150"/>
        <end position="171"/>
    </location>
</feature>
<proteinExistence type="predicted"/>
<reference evidence="2 3" key="1">
    <citation type="journal article" date="2010" name="Genome Biol. Evol.">
        <title>The sequence of a 1.8-mb bacterial linear plasmid reveals a rich evolutionary reservoir of secondary metabolic pathways.</title>
        <authorList>
            <person name="Medema M.H."/>
            <person name="Trefzer A."/>
            <person name="Kovalchuk A."/>
            <person name="van den Berg M."/>
            <person name="Mueller U."/>
            <person name="Heijne W."/>
            <person name="Wu L."/>
            <person name="Alam M.T."/>
            <person name="Ronning C.M."/>
            <person name="Nierman W.C."/>
            <person name="Bovenberg R.A.L."/>
            <person name="Breitling R."/>
            <person name="Takano E."/>
        </authorList>
    </citation>
    <scope>NUCLEOTIDE SEQUENCE [LARGE SCALE GENOMIC DNA]</scope>
    <source>
        <strain evidence="3">ATCC 27064 / DSM 738 / JCM 4710 / NBRC 13307 / NCIMB 12785 / NRRL 3585 / VKM Ac-602</strain>
        <plasmid evidence="2">pSCL4</plasmid>
    </source>
</reference>
<name>D5SKT6_STRCL</name>
<sequence length="416" mass="45924">MSERATAVRRDRQDGAMSHGEMGPVRGRPMVVRVPVEPVEAAVEADAADAAARVGDLAVRGPLFGVAVQHAGDGQRWQVVVPVMEGCPQRARDNLNSLLWFRARDDAQDRAERRALLAAVARLETERVDDLVVGESRYRIVRAEEYACTGPDGMELPRPTDPEPPHPDWSLDGRDPEIDDGLLLDPDAPVTPTQAAEQLALRDLHYTGDRFPGSVLADSLHALDTHPDILLMPATFTVVQQSENGWKPVTCLHASVHAARRSLDFTLRWSWPRMRGLIPFEAIREIDPQTLTTPDAADNPELAPYMEAAARLRNGRVNRLEFQGTAYQIARTRRLLRWGPDGPEGPRPSDTNSQDPERMHPPMDEDGNILPEDDFDEDFEDFGDFEGEFEGSAGGGITDGVARGVKGEDEGTLSER</sequence>
<evidence type="ECO:0000313" key="2">
    <source>
        <dbReference type="EMBL" id="EFG04529.2"/>
    </source>
</evidence>
<accession>D5SKT6</accession>
<keyword evidence="2" id="KW-0614">Plasmid</keyword>
<feature type="compositionally biased region" description="Acidic residues" evidence="1">
    <location>
        <begin position="364"/>
        <end position="389"/>
    </location>
</feature>
<feature type="region of interest" description="Disordered" evidence="1">
    <location>
        <begin position="1"/>
        <end position="26"/>
    </location>
</feature>
<keyword evidence="3" id="KW-1185">Reference proteome</keyword>
<evidence type="ECO:0000313" key="3">
    <source>
        <dbReference type="Proteomes" id="UP000002357"/>
    </source>
</evidence>
<dbReference type="Pfam" id="PF19379">
    <property type="entry name" value="DUF5954"/>
    <property type="match status" value="1"/>
</dbReference>
<gene>
    <name evidence="2" type="ORF">SCLAV_p1043</name>
</gene>
<dbReference type="Proteomes" id="UP000002357">
    <property type="component" value="Plasmid pSCL4"/>
</dbReference>
<feature type="compositionally biased region" description="Basic and acidic residues" evidence="1">
    <location>
        <begin position="158"/>
        <end position="171"/>
    </location>
</feature>